<dbReference type="EC" id="3.4.19.12" evidence="2"/>
<dbReference type="GO" id="GO:0004843">
    <property type="term" value="F:cysteine-type deubiquitinase activity"/>
    <property type="evidence" value="ECO:0007669"/>
    <property type="project" value="UniProtKB-EC"/>
</dbReference>
<dbReference type="InterPro" id="IPR038765">
    <property type="entry name" value="Papain-like_cys_pep_sf"/>
</dbReference>
<dbReference type="AlphaFoldDB" id="A0A9P6Q159"/>
<evidence type="ECO:0000313" key="8">
    <source>
        <dbReference type="EMBL" id="KAG0258253.1"/>
    </source>
</evidence>
<keyword evidence="6" id="KW-0788">Thiol protease</keyword>
<keyword evidence="3 8" id="KW-0645">Protease</keyword>
<dbReference type="InterPro" id="IPR044635">
    <property type="entry name" value="UBP14-like"/>
</dbReference>
<evidence type="ECO:0000259" key="7">
    <source>
        <dbReference type="PROSITE" id="PS50235"/>
    </source>
</evidence>
<dbReference type="PROSITE" id="PS50235">
    <property type="entry name" value="USP_3"/>
    <property type="match status" value="1"/>
</dbReference>
<evidence type="ECO:0000256" key="6">
    <source>
        <dbReference type="ARBA" id="ARBA00022807"/>
    </source>
</evidence>
<dbReference type="PANTHER" id="PTHR43982:SF6">
    <property type="entry name" value="UBIQUITIN CARBOXYL-TERMINAL HYDROLASE 2-RELATED"/>
    <property type="match status" value="1"/>
</dbReference>
<dbReference type="GO" id="GO:0070628">
    <property type="term" value="F:proteasome binding"/>
    <property type="evidence" value="ECO:0007669"/>
    <property type="project" value="TreeGrafter"/>
</dbReference>
<sequence length="783" mass="89226">MNGEEVSTVCCRCGSTADAILEQPTIPQSLVYRMRNARGPKSATTAIHFHDTLEVLIRIMQRAAQKPDSGKVNVDSKIFKECIGLDEPCKEFFKHTRFTFTDQHFHSPEYTPDNIMFLNRCCFQLQLILLKEKPAALDNKPDARAKRVDLSQKSSLTDEHHSSFGKLGCVSDMNDDIIIDAFQTQLGHGTLACHPLMDTLVEIQKKRNSEQLDVEVVCKYSDGIVTTIQLQNAYRAFEIPNNGEGISTEVLLGLIRPFAHSGSRDSFRIIAKARKAPEIERLLEDPINDDQHDPSMYMYYSQNPVGLSNIGNTCYLNSLLQYIYTVNEIRETVLNMEAYVEDENEEGWSEKVIDGRILSRHDVAEAKEIVCELRDLFYLMRSAMARSVMPSSRLVELLLSTGNDGQKDANSTQKMIGFFEQQDVSETMSILMYRLNAAFRPIMAESGAKPVDRFNSIFYVKAIKKVQETNVSTGESEERLIPEDFNNLLLNVKEAVTLEELIDDYFDPDDDTEERTSRSSERKPITVTELPPILQIHLMRTQFDRDDKSSYKSNAAVSIPKRLLMDQYLEFNQEENMERIKRMKSWKKERRRCRKSLENIKMKREKHQSHVGTGPGLPIPNEFIMVQQTAPSGTTTPNGTVTSEGFELIEAGTDEQTAPGDDVASEDIDFNKMGAVLQVKIENLTKHLQEEEGQNTSQAEYKIHAVFHHEGNANFGHYWVYILDHQSEEPRWLKYSDDVVSEIALAQESEVFDGIEESTVCFCVYVRSDTPDAVQTVHRWLPE</sequence>
<evidence type="ECO:0000256" key="1">
    <source>
        <dbReference type="ARBA" id="ARBA00000707"/>
    </source>
</evidence>
<keyword evidence="9" id="KW-1185">Reference proteome</keyword>
<dbReference type="OrthoDB" id="2420415at2759"/>
<evidence type="ECO:0000256" key="2">
    <source>
        <dbReference type="ARBA" id="ARBA00012759"/>
    </source>
</evidence>
<dbReference type="GO" id="GO:0043161">
    <property type="term" value="P:proteasome-mediated ubiquitin-dependent protein catabolic process"/>
    <property type="evidence" value="ECO:0007669"/>
    <property type="project" value="InterPro"/>
</dbReference>
<dbReference type="GO" id="GO:0061136">
    <property type="term" value="P:regulation of proteasomal protein catabolic process"/>
    <property type="evidence" value="ECO:0007669"/>
    <property type="project" value="TreeGrafter"/>
</dbReference>
<name>A0A9P6Q159_9FUNG</name>
<evidence type="ECO:0000256" key="4">
    <source>
        <dbReference type="ARBA" id="ARBA00022786"/>
    </source>
</evidence>
<protein>
    <recommendedName>
        <fullName evidence="2">ubiquitinyl hydrolase 1</fullName>
        <ecNumber evidence="2">3.4.19.12</ecNumber>
    </recommendedName>
</protein>
<dbReference type="Pfam" id="PF00443">
    <property type="entry name" value="UCH"/>
    <property type="match status" value="1"/>
</dbReference>
<organism evidence="8 9">
    <name type="scientific">Mortierella polycephala</name>
    <dbReference type="NCBI Taxonomy" id="41804"/>
    <lineage>
        <taxon>Eukaryota</taxon>
        <taxon>Fungi</taxon>
        <taxon>Fungi incertae sedis</taxon>
        <taxon>Mucoromycota</taxon>
        <taxon>Mortierellomycotina</taxon>
        <taxon>Mortierellomycetes</taxon>
        <taxon>Mortierellales</taxon>
        <taxon>Mortierellaceae</taxon>
        <taxon>Mortierella</taxon>
    </lineage>
</organism>
<feature type="domain" description="USP" evidence="7">
    <location>
        <begin position="305"/>
        <end position="768"/>
    </location>
</feature>
<dbReference type="InterPro" id="IPR001394">
    <property type="entry name" value="Peptidase_C19_UCH"/>
</dbReference>
<proteinExistence type="predicted"/>
<dbReference type="InterPro" id="IPR018200">
    <property type="entry name" value="USP_CS"/>
</dbReference>
<evidence type="ECO:0000256" key="3">
    <source>
        <dbReference type="ARBA" id="ARBA00022670"/>
    </source>
</evidence>
<accession>A0A9P6Q159</accession>
<evidence type="ECO:0000313" key="9">
    <source>
        <dbReference type="Proteomes" id="UP000726737"/>
    </source>
</evidence>
<dbReference type="Proteomes" id="UP000726737">
    <property type="component" value="Unassembled WGS sequence"/>
</dbReference>
<dbReference type="SUPFAM" id="SSF54001">
    <property type="entry name" value="Cysteine proteinases"/>
    <property type="match status" value="1"/>
</dbReference>
<evidence type="ECO:0000256" key="5">
    <source>
        <dbReference type="ARBA" id="ARBA00022801"/>
    </source>
</evidence>
<dbReference type="InterPro" id="IPR028889">
    <property type="entry name" value="USP"/>
</dbReference>
<dbReference type="PANTHER" id="PTHR43982">
    <property type="entry name" value="UBIQUITIN CARBOXYL-TERMINAL HYDROLASE"/>
    <property type="match status" value="1"/>
</dbReference>
<dbReference type="GO" id="GO:0016579">
    <property type="term" value="P:protein deubiquitination"/>
    <property type="evidence" value="ECO:0007669"/>
    <property type="project" value="InterPro"/>
</dbReference>
<keyword evidence="4" id="KW-0833">Ubl conjugation pathway</keyword>
<dbReference type="Gene3D" id="3.90.70.10">
    <property type="entry name" value="Cysteine proteinases"/>
    <property type="match status" value="1"/>
</dbReference>
<comment type="caution">
    <text evidence="8">The sequence shown here is derived from an EMBL/GenBank/DDBJ whole genome shotgun (WGS) entry which is preliminary data.</text>
</comment>
<comment type="catalytic activity">
    <reaction evidence="1">
        <text>Thiol-dependent hydrolysis of ester, thioester, amide, peptide and isopeptide bonds formed by the C-terminal Gly of ubiquitin (a 76-residue protein attached to proteins as an intracellular targeting signal).</text>
        <dbReference type="EC" id="3.4.19.12"/>
    </reaction>
</comment>
<reference evidence="8" key="1">
    <citation type="journal article" date="2020" name="Fungal Divers.">
        <title>Resolving the Mortierellaceae phylogeny through synthesis of multi-gene phylogenetics and phylogenomics.</title>
        <authorList>
            <person name="Vandepol N."/>
            <person name="Liber J."/>
            <person name="Desiro A."/>
            <person name="Na H."/>
            <person name="Kennedy M."/>
            <person name="Barry K."/>
            <person name="Grigoriev I.V."/>
            <person name="Miller A.N."/>
            <person name="O'Donnell K."/>
            <person name="Stajich J.E."/>
            <person name="Bonito G."/>
        </authorList>
    </citation>
    <scope>NUCLEOTIDE SEQUENCE</scope>
    <source>
        <strain evidence="8">KOD948</strain>
    </source>
</reference>
<dbReference type="EMBL" id="JAAAJA010000226">
    <property type="protein sequence ID" value="KAG0258253.1"/>
    <property type="molecule type" value="Genomic_DNA"/>
</dbReference>
<gene>
    <name evidence="8" type="primary">UBP2</name>
    <name evidence="8" type="ORF">BG011_003408</name>
</gene>
<keyword evidence="5" id="KW-0378">Hydrolase</keyword>
<dbReference type="PROSITE" id="PS00972">
    <property type="entry name" value="USP_1"/>
    <property type="match status" value="1"/>
</dbReference>